<sequence length="826" mass="96265">ATDEAQHLKKLIQDYIASFIKVGDKMDHRLWMYNMHYETGAGLKPEFIDGVRNFIEHTMTLDIFKINGLVRCPCSACTCLNFFKPDRVMVHLYRNGFKPRYFVWIIYGESDGLDGIFYILMPVDVYNMVAPHGQIRVEHDRVHEMINDVFGVQGGMEPEQYFDEAPNEEARRFYVQLEESSRPLCEGSQHSALSVAVRLMNIESDWNVPNAAMDSMVDLLGELVNPEFNKPKNFYQAKCLVSKLGLTYDRIHCCVNGCMLFYKTDSELENCKFCGHTRYKRSPTGKMVPVQAMHYLPLIPRLNRLYALMRSAPHIRWHREYRRSPGVLPHPSDGEAWKHFDNVCPDFASEPRNVRLGLCSDGFTPFSNNASPYSCWPVFLTLYNLPPEMCMTSPYIFLSCVIPGPRNPKSLIDVYLQPLIDELKQLWFEGVLTYDVSTKQNFIMRASLMWTINDFPAYGMLSGWMTAGKLACPYCMENSKAFTSKHGRKNTWRNRPNRNDEGDIDPLFPPISIFNQNGRGSKKRRKRGFTDMEMQSDVTHILLNCLEIQSYVNLFVNTWGNEDIYTEFSKWLRNYVYDEYSSVQHLQLVKEVALGPKSQVLAMNKYCVNGFKFQTEEISRNKKTNNSGVYIQGDVDGTGQTIEYYGVIQEIIEVRYSGWPNKKIVLFRCEWFDPSHRGTKVDHQHNIIDVKHTRKYRSYDPFIIAQHAKQVYYASYPLRRDKADWWVVIKSKHVGRIEIDNVLDVAYQNDVAIVQQQVDVELETTLQHPQHILEEVSDDEILNFEEEISENEENELFDDEEWDDNENETTEEEEWENDEIETSEEE</sequence>
<protein>
    <recommendedName>
        <fullName evidence="6">Transposase-associated domain-containing protein</fullName>
    </recommendedName>
</protein>
<evidence type="ECO:0008006" key="6">
    <source>
        <dbReference type="Google" id="ProtNLM"/>
    </source>
</evidence>
<evidence type="ECO:0000313" key="5">
    <source>
        <dbReference type="Proteomes" id="UP001234989"/>
    </source>
</evidence>
<dbReference type="PANTHER" id="PTHR10775">
    <property type="entry name" value="OS08G0208400 PROTEIN"/>
    <property type="match status" value="1"/>
</dbReference>
<feature type="region of interest" description="Disordered" evidence="1">
    <location>
        <begin position="784"/>
        <end position="826"/>
    </location>
</feature>
<reference evidence="4" key="1">
    <citation type="submission" date="2023-08" db="EMBL/GenBank/DDBJ databases">
        <title>A de novo genome assembly of Solanum verrucosum Schlechtendal, a Mexican diploid species geographically isolated from the other diploid A-genome species in potato relatives.</title>
        <authorList>
            <person name="Hosaka K."/>
        </authorList>
    </citation>
    <scope>NUCLEOTIDE SEQUENCE</scope>
    <source>
        <tissue evidence="4">Young leaves</tissue>
    </source>
</reference>
<feature type="domain" description="DUF4216" evidence="2">
    <location>
        <begin position="652"/>
        <end position="728"/>
    </location>
</feature>
<dbReference type="AlphaFoldDB" id="A0AAF0U2D7"/>
<keyword evidence="5" id="KW-1185">Reference proteome</keyword>
<evidence type="ECO:0000313" key="4">
    <source>
        <dbReference type="EMBL" id="WMV37971.1"/>
    </source>
</evidence>
<dbReference type="InterPro" id="IPR029480">
    <property type="entry name" value="Transpos_assoc"/>
</dbReference>
<evidence type="ECO:0000259" key="3">
    <source>
        <dbReference type="Pfam" id="PF13963"/>
    </source>
</evidence>
<accession>A0AAF0U2D7</accession>
<feature type="domain" description="Transposase-associated" evidence="3">
    <location>
        <begin position="29"/>
        <end position="109"/>
    </location>
</feature>
<proteinExistence type="predicted"/>
<organism evidence="4 5">
    <name type="scientific">Solanum verrucosum</name>
    <dbReference type="NCBI Taxonomy" id="315347"/>
    <lineage>
        <taxon>Eukaryota</taxon>
        <taxon>Viridiplantae</taxon>
        <taxon>Streptophyta</taxon>
        <taxon>Embryophyta</taxon>
        <taxon>Tracheophyta</taxon>
        <taxon>Spermatophyta</taxon>
        <taxon>Magnoliopsida</taxon>
        <taxon>eudicotyledons</taxon>
        <taxon>Gunneridae</taxon>
        <taxon>Pentapetalae</taxon>
        <taxon>asterids</taxon>
        <taxon>lamiids</taxon>
        <taxon>Solanales</taxon>
        <taxon>Solanaceae</taxon>
        <taxon>Solanoideae</taxon>
        <taxon>Solaneae</taxon>
        <taxon>Solanum</taxon>
    </lineage>
</organism>
<dbReference type="Proteomes" id="UP001234989">
    <property type="component" value="Chromosome 7"/>
</dbReference>
<dbReference type="Pfam" id="PF02992">
    <property type="entry name" value="Transposase_21"/>
    <property type="match status" value="1"/>
</dbReference>
<dbReference type="Pfam" id="PF13952">
    <property type="entry name" value="DUF4216"/>
    <property type="match status" value="1"/>
</dbReference>
<dbReference type="Pfam" id="PF13963">
    <property type="entry name" value="Transpos_assoc"/>
    <property type="match status" value="1"/>
</dbReference>
<gene>
    <name evidence="4" type="ORF">MTR67_031356</name>
</gene>
<dbReference type="EMBL" id="CP133618">
    <property type="protein sequence ID" value="WMV37971.1"/>
    <property type="molecule type" value="Genomic_DNA"/>
</dbReference>
<feature type="non-terminal residue" evidence="4">
    <location>
        <position position="1"/>
    </location>
</feature>
<dbReference type="InterPro" id="IPR004242">
    <property type="entry name" value="Transposase_21"/>
</dbReference>
<name>A0AAF0U2D7_SOLVR</name>
<dbReference type="InterPro" id="IPR025312">
    <property type="entry name" value="DUF4216"/>
</dbReference>
<evidence type="ECO:0000259" key="2">
    <source>
        <dbReference type="Pfam" id="PF13952"/>
    </source>
</evidence>
<evidence type="ECO:0000256" key="1">
    <source>
        <dbReference type="SAM" id="MobiDB-lite"/>
    </source>
</evidence>
<dbReference type="PANTHER" id="PTHR10775:SF193">
    <property type="entry name" value="DUF4216 DOMAIN-CONTAINING PROTEIN"/>
    <property type="match status" value="1"/>
</dbReference>